<dbReference type="PANTHER" id="PTHR33429">
    <property type="entry name" value="OS02G0708000 PROTEIN-RELATED"/>
    <property type="match status" value="1"/>
</dbReference>
<dbReference type="EMBL" id="SWLB01000011">
    <property type="protein sequence ID" value="KAF3332779.1"/>
    <property type="molecule type" value="Genomic_DNA"/>
</dbReference>
<protein>
    <submittedName>
        <fullName evidence="2">Uncharacterized protein</fullName>
    </submittedName>
</protein>
<proteinExistence type="predicted"/>
<organism evidence="2 3">
    <name type="scientific">Carex littledalei</name>
    <dbReference type="NCBI Taxonomy" id="544730"/>
    <lineage>
        <taxon>Eukaryota</taxon>
        <taxon>Viridiplantae</taxon>
        <taxon>Streptophyta</taxon>
        <taxon>Embryophyta</taxon>
        <taxon>Tracheophyta</taxon>
        <taxon>Spermatophyta</taxon>
        <taxon>Magnoliopsida</taxon>
        <taxon>Liliopsida</taxon>
        <taxon>Poales</taxon>
        <taxon>Cyperaceae</taxon>
        <taxon>Cyperoideae</taxon>
        <taxon>Cariceae</taxon>
        <taxon>Carex</taxon>
        <taxon>Carex subgen. Euthyceras</taxon>
    </lineage>
</organism>
<keyword evidence="1" id="KW-0472">Membrane</keyword>
<evidence type="ECO:0000313" key="3">
    <source>
        <dbReference type="Proteomes" id="UP000623129"/>
    </source>
</evidence>
<evidence type="ECO:0000256" key="1">
    <source>
        <dbReference type="SAM" id="Phobius"/>
    </source>
</evidence>
<sequence>MSTFTQPMGYPNVVPAHPPSNSKGSFGPVFVVLSMIAVLAVVACLISRFCSRRISRSKLDLMDRSYDSESDLERGGKGFGIDFSMVKPTEVSQTRKGDIEIKFPTVKSSMKKEIRGVPRPYGEGKWDLDSYLMMDCVRLIHFDMGDVPSAIADILAVSYLELSCLCIMKT</sequence>
<feature type="transmembrane region" description="Helical" evidence="1">
    <location>
        <begin position="29"/>
        <end position="50"/>
    </location>
</feature>
<comment type="caution">
    <text evidence="2">The sequence shown here is derived from an EMBL/GenBank/DDBJ whole genome shotgun (WGS) entry which is preliminary data.</text>
</comment>
<name>A0A833RBP7_9POAL</name>
<keyword evidence="3" id="KW-1185">Reference proteome</keyword>
<dbReference type="Proteomes" id="UP000623129">
    <property type="component" value="Unassembled WGS sequence"/>
</dbReference>
<dbReference type="AlphaFoldDB" id="A0A833RBP7"/>
<evidence type="ECO:0000313" key="2">
    <source>
        <dbReference type="EMBL" id="KAF3332779.1"/>
    </source>
</evidence>
<gene>
    <name evidence="2" type="ORF">FCM35_KLT02356</name>
</gene>
<keyword evidence="1" id="KW-0812">Transmembrane</keyword>
<accession>A0A833RBP7</accession>
<dbReference type="OrthoDB" id="1906668at2759"/>
<keyword evidence="1" id="KW-1133">Transmembrane helix</keyword>
<dbReference type="PANTHER" id="PTHR33429:SF7">
    <property type="entry name" value="OS02G0708000 PROTEIN"/>
    <property type="match status" value="1"/>
</dbReference>
<reference evidence="2" key="1">
    <citation type="submission" date="2020-01" db="EMBL/GenBank/DDBJ databases">
        <title>Genome sequence of Kobresia littledalei, the first chromosome-level genome in the family Cyperaceae.</title>
        <authorList>
            <person name="Qu G."/>
        </authorList>
    </citation>
    <scope>NUCLEOTIDE SEQUENCE</scope>
    <source>
        <strain evidence="2">C.B.Clarke</strain>
        <tissue evidence="2">Leaf</tissue>
    </source>
</reference>